<comment type="caution">
    <text evidence="3">The sequence shown here is derived from an EMBL/GenBank/DDBJ whole genome shotgun (WGS) entry which is preliminary data.</text>
</comment>
<evidence type="ECO:0000256" key="1">
    <source>
        <dbReference type="SAM" id="SignalP"/>
    </source>
</evidence>
<feature type="chain" id="PRO_5032811696" description="DUF6351 domain-containing protein" evidence="1">
    <location>
        <begin position="20"/>
        <end position="220"/>
    </location>
</feature>
<dbReference type="Proteomes" id="UP000575469">
    <property type="component" value="Unassembled WGS sequence"/>
</dbReference>
<gene>
    <name evidence="3" type="ORF">HGR00_04240</name>
</gene>
<reference evidence="3 4" key="1">
    <citation type="submission" date="2020-04" db="EMBL/GenBank/DDBJ databases">
        <title>Ralstonia insidiosa genome sequencing and assembly.</title>
        <authorList>
            <person name="Martins R.C.R."/>
            <person name="Perdigao-Neto L.V."/>
            <person name="Levin A.S.S."/>
            <person name="Costa S.F."/>
        </authorList>
    </citation>
    <scope>NUCLEOTIDE SEQUENCE [LARGE SCALE GENOMIC DNA]</scope>
    <source>
        <strain evidence="3 4">5047</strain>
    </source>
</reference>
<protein>
    <recommendedName>
        <fullName evidence="2">DUF6351 domain-containing protein</fullName>
    </recommendedName>
</protein>
<keyword evidence="1" id="KW-0732">Signal</keyword>
<dbReference type="EMBL" id="JABBZM010000003">
    <property type="protein sequence ID" value="NMV37114.1"/>
    <property type="molecule type" value="Genomic_DNA"/>
</dbReference>
<dbReference type="InterPro" id="IPR045556">
    <property type="entry name" value="DUF6351"/>
</dbReference>
<proteinExistence type="predicted"/>
<feature type="signal peptide" evidence="1">
    <location>
        <begin position="1"/>
        <end position="19"/>
    </location>
</feature>
<accession>A0A848NX93</accession>
<sequence>MIRILGNSTTILAATALSAAVLVAACGGSSGDSVSIEQATANDLVVKSISSPPQFVTGGAALLQIALPAGTTGSNASVTVNGKPASVTLAAGPQPGMLIGVVQGLPDGTSQVTVNATDAQGNAHMGNLSVTSTTRTSSVIVPPVTPLICRTVASGLGAPTDADCNAPVQYTYLYRSTDPTKTALQPYDPAHPASDVAQTTTDAGVTQPFIVRNERGVIDH</sequence>
<dbReference type="AlphaFoldDB" id="A0A848NX93"/>
<dbReference type="PROSITE" id="PS51257">
    <property type="entry name" value="PROKAR_LIPOPROTEIN"/>
    <property type="match status" value="1"/>
</dbReference>
<evidence type="ECO:0000313" key="4">
    <source>
        <dbReference type="Proteomes" id="UP000575469"/>
    </source>
</evidence>
<name>A0A848NX93_9RALS</name>
<evidence type="ECO:0000259" key="2">
    <source>
        <dbReference type="Pfam" id="PF19878"/>
    </source>
</evidence>
<organism evidence="3 4">
    <name type="scientific">Ralstonia insidiosa</name>
    <dbReference type="NCBI Taxonomy" id="190721"/>
    <lineage>
        <taxon>Bacteria</taxon>
        <taxon>Pseudomonadati</taxon>
        <taxon>Pseudomonadota</taxon>
        <taxon>Betaproteobacteria</taxon>
        <taxon>Burkholderiales</taxon>
        <taxon>Burkholderiaceae</taxon>
        <taxon>Ralstonia</taxon>
    </lineage>
</organism>
<feature type="domain" description="DUF6351" evidence="2">
    <location>
        <begin position="47"/>
        <end position="219"/>
    </location>
</feature>
<evidence type="ECO:0000313" key="3">
    <source>
        <dbReference type="EMBL" id="NMV37114.1"/>
    </source>
</evidence>
<dbReference type="Pfam" id="PF19878">
    <property type="entry name" value="DUF6351"/>
    <property type="match status" value="1"/>
</dbReference>